<dbReference type="SUPFAM" id="SSF55298">
    <property type="entry name" value="YjgF-like"/>
    <property type="match status" value="1"/>
</dbReference>
<dbReference type="EMBL" id="BIFH01000022">
    <property type="protein sequence ID" value="GCD96828.1"/>
    <property type="molecule type" value="Genomic_DNA"/>
</dbReference>
<dbReference type="PANTHER" id="PTHR11803">
    <property type="entry name" value="2-IMINOBUTANOATE/2-IMINOPROPANOATE DEAMINASE RIDA"/>
    <property type="match status" value="1"/>
</dbReference>
<gene>
    <name evidence="2" type="ORF">EHYA_04515</name>
</gene>
<reference evidence="2 3" key="1">
    <citation type="submission" date="2018-12" db="EMBL/GenBank/DDBJ databases">
        <title>Draft genome sequence of Embleya hyalina NBRC 13850T.</title>
        <authorList>
            <person name="Komaki H."/>
            <person name="Hosoyama A."/>
            <person name="Kimura A."/>
            <person name="Ichikawa N."/>
            <person name="Tamura T."/>
        </authorList>
    </citation>
    <scope>NUCLEOTIDE SEQUENCE [LARGE SCALE GENOMIC DNA]</scope>
    <source>
        <strain evidence="2 3">NBRC 13850</strain>
    </source>
</reference>
<evidence type="ECO:0000313" key="2">
    <source>
        <dbReference type="EMBL" id="GCD96828.1"/>
    </source>
</evidence>
<dbReference type="Proteomes" id="UP000286931">
    <property type="component" value="Unassembled WGS sequence"/>
</dbReference>
<dbReference type="AlphaFoldDB" id="A0A401YQE8"/>
<dbReference type="InterPro" id="IPR006175">
    <property type="entry name" value="YjgF/YER057c/UK114"/>
</dbReference>
<evidence type="ECO:0000256" key="1">
    <source>
        <dbReference type="ARBA" id="ARBA00010552"/>
    </source>
</evidence>
<dbReference type="Gene3D" id="3.30.1330.40">
    <property type="entry name" value="RutC-like"/>
    <property type="match status" value="1"/>
</dbReference>
<sequence>MTFLHSPVEVDKTDFFMPYTPVIRVSAGADLLFLSGATALPLYHQHPHEHDELDPPEDVRLQTRLVMDNLTRCLEAAGATWAHVVRTDTFVTDMGDQDAIGEVMAPYFQGRFPAGTLLEVSRLVDPRLKLEMSAVAAVPPREGRE</sequence>
<organism evidence="2 3">
    <name type="scientific">Embleya hyalina</name>
    <dbReference type="NCBI Taxonomy" id="516124"/>
    <lineage>
        <taxon>Bacteria</taxon>
        <taxon>Bacillati</taxon>
        <taxon>Actinomycetota</taxon>
        <taxon>Actinomycetes</taxon>
        <taxon>Kitasatosporales</taxon>
        <taxon>Streptomycetaceae</taxon>
        <taxon>Embleya</taxon>
    </lineage>
</organism>
<dbReference type="OrthoDB" id="9799840at2"/>
<dbReference type="Pfam" id="PF01042">
    <property type="entry name" value="Ribonuc_L-PSP"/>
    <property type="match status" value="1"/>
</dbReference>
<keyword evidence="3" id="KW-1185">Reference proteome</keyword>
<comment type="caution">
    <text evidence="2">The sequence shown here is derived from an EMBL/GenBank/DDBJ whole genome shotgun (WGS) entry which is preliminary data.</text>
</comment>
<protein>
    <submittedName>
        <fullName evidence="2">Enamine deaminase RidA</fullName>
    </submittedName>
</protein>
<dbReference type="PANTHER" id="PTHR11803:SF58">
    <property type="entry name" value="PROTEIN HMF1-RELATED"/>
    <property type="match status" value="1"/>
</dbReference>
<proteinExistence type="inferred from homology"/>
<comment type="similarity">
    <text evidence="1">Belongs to the RutC family.</text>
</comment>
<dbReference type="RefSeq" id="WP_126638863.1">
    <property type="nucleotide sequence ID" value="NZ_BIFH01000022.1"/>
</dbReference>
<dbReference type="InterPro" id="IPR035959">
    <property type="entry name" value="RutC-like_sf"/>
</dbReference>
<dbReference type="GO" id="GO:0005829">
    <property type="term" value="C:cytosol"/>
    <property type="evidence" value="ECO:0007669"/>
    <property type="project" value="TreeGrafter"/>
</dbReference>
<dbReference type="CDD" id="cd00448">
    <property type="entry name" value="YjgF_YER057c_UK114_family"/>
    <property type="match status" value="1"/>
</dbReference>
<name>A0A401YQE8_9ACTN</name>
<dbReference type="GO" id="GO:0019239">
    <property type="term" value="F:deaminase activity"/>
    <property type="evidence" value="ECO:0007669"/>
    <property type="project" value="TreeGrafter"/>
</dbReference>
<evidence type="ECO:0000313" key="3">
    <source>
        <dbReference type="Proteomes" id="UP000286931"/>
    </source>
</evidence>
<accession>A0A401YQE8</accession>